<sequence length="30" mass="3611">MKEFEALESIYGEDACYSREDNKIYYTRAD</sequence>
<gene>
    <name evidence="1" type="ORF">orf163</name>
</gene>
<name>Q5ULF1_9CAUD</name>
<evidence type="ECO:0000313" key="1">
    <source>
        <dbReference type="EMBL" id="AAV35983.1"/>
    </source>
</evidence>
<protein>
    <submittedName>
        <fullName evidence="1">Orf163</fullName>
    </submittedName>
</protein>
<proteinExistence type="predicted"/>
<accession>Q5ULF1</accession>
<organism evidence="1 2">
    <name type="scientific">Lactobacillus phage LP65</name>
    <dbReference type="NCBI Taxonomy" id="2892344"/>
    <lineage>
        <taxon>Viruses</taxon>
        <taxon>Duplodnaviria</taxon>
        <taxon>Heunggongvirae</taxon>
        <taxon>Uroviricota</taxon>
        <taxon>Caudoviricetes</taxon>
        <taxon>Herelleviridae</taxon>
        <taxon>Salchichonvirus</taxon>
        <taxon>Salchichonvirus LP65</taxon>
    </lineage>
</organism>
<dbReference type="RefSeq" id="YP_164798.1">
    <property type="nucleotide sequence ID" value="NC_006565.1"/>
</dbReference>
<dbReference type="KEGG" id="vg:3197451"/>
<dbReference type="EMBL" id="AY682195">
    <property type="protein sequence ID" value="AAV35983.1"/>
    <property type="molecule type" value="Genomic_DNA"/>
</dbReference>
<keyword evidence="2" id="KW-1185">Reference proteome</keyword>
<dbReference type="Proteomes" id="UP000002117">
    <property type="component" value="Segment"/>
</dbReference>
<evidence type="ECO:0000313" key="2">
    <source>
        <dbReference type="Proteomes" id="UP000002117"/>
    </source>
</evidence>
<reference evidence="1 2" key="1">
    <citation type="journal article" date="2004" name="J. Bacteriol.">
        <title>Lactobacillus plantarum bacteriophage LP65: a new member of the SPO1-like genus of the family Myoviridae.</title>
        <authorList>
            <person name="Chibani-Chennoufi S."/>
            <person name="Dillmann M.L."/>
            <person name="Marvin-Guy L."/>
            <person name="Rami-Shojaei S."/>
            <person name="Brussow H."/>
        </authorList>
    </citation>
    <scope>NUCLEOTIDE SEQUENCE</scope>
</reference>